<proteinExistence type="predicted"/>
<evidence type="ECO:0000313" key="2">
    <source>
        <dbReference type="EMBL" id="TES86516.1"/>
    </source>
</evidence>
<comment type="caution">
    <text evidence="2">The sequence shown here is derived from an EMBL/GenBank/DDBJ whole genome shotgun (WGS) entry which is preliminary data.</text>
</comment>
<evidence type="ECO:0000256" key="1">
    <source>
        <dbReference type="SAM" id="Coils"/>
    </source>
</evidence>
<evidence type="ECO:0000313" key="3">
    <source>
        <dbReference type="Proteomes" id="UP000320781"/>
    </source>
</evidence>
<keyword evidence="1" id="KW-0175">Coiled coil</keyword>
<dbReference type="AlphaFoldDB" id="A0A523QLD8"/>
<reference evidence="2 3" key="1">
    <citation type="submission" date="2019-03" db="EMBL/GenBank/DDBJ databases">
        <title>Metabolic potential of uncultured bacteria and archaea associated with petroleum seepage in deep-sea sediments.</title>
        <authorList>
            <person name="Dong X."/>
            <person name="Hubert C."/>
        </authorList>
    </citation>
    <scope>NUCLEOTIDE SEQUENCE [LARGE SCALE GENOMIC DNA]</scope>
    <source>
        <strain evidence="2">E44_bin92</strain>
    </source>
</reference>
<feature type="coiled-coil region" evidence="1">
    <location>
        <begin position="154"/>
        <end position="201"/>
    </location>
</feature>
<dbReference type="Proteomes" id="UP000320781">
    <property type="component" value="Unassembled WGS sequence"/>
</dbReference>
<accession>A0A523QLD8</accession>
<sequence>MRRILPTVLDTKYESILSRERSLAKAVTSAVIELQPLTVWDITIPLIFLHNFLRFRRTREIFTLNFLFTKKLALEAAVDMIKKGQGKEEAMARIRDKTRDILASDKKGVYSQKIRQKQMKETDLLIAHYRKLLEAEGKDYGSMMKNAYKSWEKYAAFLGQLKLAEEEVNRAAQQTVRTATASDLVSKMERATERIRRAQAEKIFEINS</sequence>
<dbReference type="NCBIfam" id="NF038143">
    <property type="entry name" value="HYxxLL"/>
    <property type="match status" value="1"/>
</dbReference>
<organism evidence="2 3">
    <name type="scientific">Aerophobetes bacterium</name>
    <dbReference type="NCBI Taxonomy" id="2030807"/>
    <lineage>
        <taxon>Bacteria</taxon>
        <taxon>Candidatus Aerophobota</taxon>
    </lineage>
</organism>
<protein>
    <submittedName>
        <fullName evidence="2">Uncharacterized protein</fullName>
    </submittedName>
</protein>
<dbReference type="EMBL" id="SOKU01000083">
    <property type="protein sequence ID" value="TES86516.1"/>
    <property type="molecule type" value="Genomic_DNA"/>
</dbReference>
<name>A0A523QLD8_UNCAE</name>
<gene>
    <name evidence="2" type="ORF">E3J95_01760</name>
</gene>